<dbReference type="GO" id="GO:0061809">
    <property type="term" value="F:NAD+ nucleosidase activity, cyclic ADP-ribose generating"/>
    <property type="evidence" value="ECO:0007669"/>
    <property type="project" value="UniProtKB-EC"/>
</dbReference>
<dbReference type="EC" id="3.2.2.6" evidence="1"/>
<dbReference type="Pfam" id="PF01582">
    <property type="entry name" value="TIR"/>
    <property type="match status" value="1"/>
</dbReference>
<dbReference type="InterPro" id="IPR002182">
    <property type="entry name" value="NB-ARC"/>
</dbReference>
<keyword evidence="5" id="KW-0611">Plant defense</keyword>
<dbReference type="SMART" id="SM00255">
    <property type="entry name" value="TIR"/>
    <property type="match status" value="1"/>
</dbReference>
<dbReference type="SUPFAM" id="SSF46785">
    <property type="entry name" value="Winged helix' DNA-binding domain"/>
    <property type="match status" value="1"/>
</dbReference>
<comment type="caution">
    <text evidence="9">The sequence shown here is derived from an EMBL/GenBank/DDBJ whole genome shotgun (WGS) entry which is preliminary data.</text>
</comment>
<keyword evidence="4" id="KW-0378">Hydrolase</keyword>
<organism evidence="9 10">
    <name type="scientific">Artemisia annua</name>
    <name type="common">Sweet wormwood</name>
    <dbReference type="NCBI Taxonomy" id="35608"/>
    <lineage>
        <taxon>Eukaryota</taxon>
        <taxon>Viridiplantae</taxon>
        <taxon>Streptophyta</taxon>
        <taxon>Embryophyta</taxon>
        <taxon>Tracheophyta</taxon>
        <taxon>Spermatophyta</taxon>
        <taxon>Magnoliopsida</taxon>
        <taxon>eudicotyledons</taxon>
        <taxon>Gunneridae</taxon>
        <taxon>Pentapetalae</taxon>
        <taxon>asterids</taxon>
        <taxon>campanulids</taxon>
        <taxon>Asterales</taxon>
        <taxon>Asteraceae</taxon>
        <taxon>Asteroideae</taxon>
        <taxon>Anthemideae</taxon>
        <taxon>Artemisiinae</taxon>
        <taxon>Artemisia</taxon>
    </lineage>
</organism>
<dbReference type="Gene3D" id="3.40.50.10140">
    <property type="entry name" value="Toll/interleukin-1 receptor homology (TIR) domain"/>
    <property type="match status" value="1"/>
</dbReference>
<dbReference type="SUPFAM" id="SSF52200">
    <property type="entry name" value="Toll/Interleukin receptor TIR domain"/>
    <property type="match status" value="1"/>
</dbReference>
<protein>
    <recommendedName>
        <fullName evidence="1">ADP-ribosyl cyclase/cyclic ADP-ribose hydrolase</fullName>
        <ecNumber evidence="1">3.2.2.6</ecNumber>
    </recommendedName>
</protein>
<accession>A0A2U1N9Z3</accession>
<dbReference type="InterPro" id="IPR035897">
    <property type="entry name" value="Toll_tir_struct_dom_sf"/>
</dbReference>
<dbReference type="SUPFAM" id="SSF52540">
    <property type="entry name" value="P-loop containing nucleoside triphosphate hydrolases"/>
    <property type="match status" value="1"/>
</dbReference>
<dbReference type="Gene3D" id="1.10.8.430">
    <property type="entry name" value="Helical domain of apoptotic protease-activating factors"/>
    <property type="match status" value="1"/>
</dbReference>
<dbReference type="Gene3D" id="3.40.50.300">
    <property type="entry name" value="P-loop containing nucleotide triphosphate hydrolases"/>
    <property type="match status" value="1"/>
</dbReference>
<sequence>MSHNFMSMFVTQIRGRVTFHLIISSSYASTLIELNTMLHREAGCWGSEFWSTTDSAEPCCSGKGVSNTVGTNASEHFGTTTTGIDTRLNFTDYLYEALVSENISTFLDEQEVETGEELKPELTRAIKGSRASIIVLSKSYASSTWCLDELVLILEQRKVSKHIVVPIFYHVEPTHVRKQESSFGEALFKHRQRLEAEKDEEKKRQAARKLESWTAALKEVADLKGKDVYGRIEKEFIEEIVKEISRKLDIHMKSKIPNLIGRDRFLYTIRSWLHGGSSDTTEILTIWGMAGTGKTSLAKHIYLLHRHEFERSSFVEDIERRGQQSSALLLLQSKLLEDILKKRKIEEDDVQNCTSKIGTALLQKRAFVVLDGVDDFEQVRVLVGREGFHPGSRIIITTKDGSITDKALLHIKYPPKHTKLALDGLSSTDSLKLFCWHAFGGYSPKEGYEEDAKRASKYCGGHPLALKVLGSLLLNEDADTWSHTFTMLESREFQTNHVHKVLRIGFDSLPSGCKELFKDIACFFIGKETEVTEAILKDCGVHPSYGIKKLIERCLLTIGLGKELKMHQLLQDMGRDIVRQESPDKPWKRSRVWNHEESLNILQEDKGTKRIHGLFFDMKMLKKESSLCGSSSVIDYEFEDIDLNMNFGVGPSFSNHLEFSSSCSRKIELSTNALNRMEKLILLQLNHVKLNGPLKNFPKGLRGLCMHGFQSEYIPSDLPMEHLVALDMSFSNLKQLWRKPKQLLGSLKYLNLSYSKLVTVGGFKELPSLERLILTRCESLTHVCESIGECDSLVVLNLSYCSKLKNLPIIIRKLKNVKVLTLDGCGAGVFDKERKRMKLLNVPNKDGVSKTLQAFFSSITRLVLNSQKSISLSLPSSLVTLSLTNNNLSSESFPVDFSSMSMLKNLYLDCNPIDSIPDCLKSLGRLEVLSVGGCSMLKSVICPSSTIKRLYVERCDILEKITLHQDMLAPPLTCCDRSVSLTDIEGILKIQDLAQIDNEIISSLGWTDIHYVKDYKVRSFNYFVGFSSKKLPVKMLYEFGIFSTWFPGKEVPKWFGHRSNGSSISFTMPSASANKRIEGINICFVHIFPGAYTGITKSIKVKNITKDRSWRYHCLFGTIAYFGEERVRLSHWMFGNNELEAGDEVSVTVEECDSAKVKRVRLSHWMFGNNELEAGDEVSVTVEECDSAKVSECGISFVYSDRDKESVDPLSYYKSWKHIIGRDLSPFEETPGDYFLSNYKFIPDARHFKRLFYSETRFKKSFDHIPLVEYPLT</sequence>
<dbReference type="FunFam" id="3.40.50.10140:FF:000007">
    <property type="entry name" value="Disease resistance protein (TIR-NBS-LRR class)"/>
    <property type="match status" value="1"/>
</dbReference>
<dbReference type="Proteomes" id="UP000245207">
    <property type="component" value="Unassembled WGS sequence"/>
</dbReference>
<proteinExistence type="predicted"/>
<reference evidence="9 10" key="1">
    <citation type="journal article" date="2018" name="Mol. Plant">
        <title>The genome of Artemisia annua provides insight into the evolution of Asteraceae family and artemisinin biosynthesis.</title>
        <authorList>
            <person name="Shen Q."/>
            <person name="Zhang L."/>
            <person name="Liao Z."/>
            <person name="Wang S."/>
            <person name="Yan T."/>
            <person name="Shi P."/>
            <person name="Liu M."/>
            <person name="Fu X."/>
            <person name="Pan Q."/>
            <person name="Wang Y."/>
            <person name="Lv Z."/>
            <person name="Lu X."/>
            <person name="Zhang F."/>
            <person name="Jiang W."/>
            <person name="Ma Y."/>
            <person name="Chen M."/>
            <person name="Hao X."/>
            <person name="Li L."/>
            <person name="Tang Y."/>
            <person name="Lv G."/>
            <person name="Zhou Y."/>
            <person name="Sun X."/>
            <person name="Brodelius P.E."/>
            <person name="Rose J.K.C."/>
            <person name="Tang K."/>
        </authorList>
    </citation>
    <scope>NUCLEOTIDE SEQUENCE [LARGE SCALE GENOMIC DNA]</scope>
    <source>
        <strain evidence="10">cv. Huhao1</strain>
        <tissue evidence="9">Leaf</tissue>
    </source>
</reference>
<keyword evidence="6" id="KW-0520">NAD</keyword>
<evidence type="ECO:0000256" key="5">
    <source>
        <dbReference type="ARBA" id="ARBA00022821"/>
    </source>
</evidence>
<evidence type="ECO:0000313" key="9">
    <source>
        <dbReference type="EMBL" id="PWA70302.1"/>
    </source>
</evidence>
<evidence type="ECO:0000256" key="4">
    <source>
        <dbReference type="ARBA" id="ARBA00022801"/>
    </source>
</evidence>
<keyword evidence="3" id="KW-0677">Repeat</keyword>
<evidence type="ECO:0000313" key="10">
    <source>
        <dbReference type="Proteomes" id="UP000245207"/>
    </source>
</evidence>
<evidence type="ECO:0000259" key="8">
    <source>
        <dbReference type="PROSITE" id="PS50104"/>
    </source>
</evidence>
<keyword evidence="9" id="KW-0675">Receptor</keyword>
<keyword evidence="10" id="KW-1185">Reference proteome</keyword>
<evidence type="ECO:0000256" key="6">
    <source>
        <dbReference type="ARBA" id="ARBA00023027"/>
    </source>
</evidence>
<gene>
    <name evidence="9" type="ORF">CTI12_AA288270</name>
</gene>
<dbReference type="InterPro" id="IPR042197">
    <property type="entry name" value="Apaf_helical"/>
</dbReference>
<dbReference type="AlphaFoldDB" id="A0A2U1N9Z3"/>
<dbReference type="Pfam" id="PF23282">
    <property type="entry name" value="WHD_ROQ1"/>
    <property type="match status" value="1"/>
</dbReference>
<dbReference type="InterPro" id="IPR045344">
    <property type="entry name" value="C-JID"/>
</dbReference>
<dbReference type="InterPro" id="IPR044974">
    <property type="entry name" value="Disease_R_plants"/>
</dbReference>
<evidence type="ECO:0000256" key="3">
    <source>
        <dbReference type="ARBA" id="ARBA00022737"/>
    </source>
</evidence>
<dbReference type="PROSITE" id="PS51450">
    <property type="entry name" value="LRR"/>
    <property type="match status" value="1"/>
</dbReference>
<dbReference type="Gene3D" id="3.80.10.10">
    <property type="entry name" value="Ribonuclease Inhibitor"/>
    <property type="match status" value="2"/>
</dbReference>
<dbReference type="PRINTS" id="PR00364">
    <property type="entry name" value="DISEASERSIST"/>
</dbReference>
<evidence type="ECO:0000256" key="1">
    <source>
        <dbReference type="ARBA" id="ARBA00011982"/>
    </source>
</evidence>
<dbReference type="EMBL" id="PKPP01003267">
    <property type="protein sequence ID" value="PWA70302.1"/>
    <property type="molecule type" value="Genomic_DNA"/>
</dbReference>
<evidence type="ECO:0000256" key="7">
    <source>
        <dbReference type="ARBA" id="ARBA00047304"/>
    </source>
</evidence>
<dbReference type="InterPro" id="IPR058192">
    <property type="entry name" value="WHD_ROQ1-like"/>
</dbReference>
<dbReference type="InterPro" id="IPR036390">
    <property type="entry name" value="WH_DNA-bd_sf"/>
</dbReference>
<feature type="domain" description="TIR" evidence="8">
    <location>
        <begin position="73"/>
        <end position="248"/>
    </location>
</feature>
<dbReference type="PANTHER" id="PTHR11017:SF585">
    <property type="entry name" value="TIR DOMAIN-CONTAINING PROTEIN"/>
    <property type="match status" value="1"/>
</dbReference>
<keyword evidence="2" id="KW-0433">Leucine-rich repeat</keyword>
<dbReference type="Pfam" id="PF00931">
    <property type="entry name" value="NB-ARC"/>
    <property type="match status" value="1"/>
</dbReference>
<name>A0A2U1N9Z3_ARTAN</name>
<dbReference type="PROSITE" id="PS50104">
    <property type="entry name" value="TIR"/>
    <property type="match status" value="1"/>
</dbReference>
<dbReference type="GO" id="GO:0043531">
    <property type="term" value="F:ADP binding"/>
    <property type="evidence" value="ECO:0007669"/>
    <property type="project" value="InterPro"/>
</dbReference>
<dbReference type="InterPro" id="IPR000157">
    <property type="entry name" value="TIR_dom"/>
</dbReference>
<dbReference type="SUPFAM" id="SSF52058">
    <property type="entry name" value="L domain-like"/>
    <property type="match status" value="1"/>
</dbReference>
<dbReference type="InterPro" id="IPR032675">
    <property type="entry name" value="LRR_dom_sf"/>
</dbReference>
<dbReference type="OrthoDB" id="1357022at2759"/>
<dbReference type="GO" id="GO:0006952">
    <property type="term" value="P:defense response"/>
    <property type="evidence" value="ECO:0007669"/>
    <property type="project" value="UniProtKB-KW"/>
</dbReference>
<comment type="catalytic activity">
    <reaction evidence="7">
        <text>NAD(+) + H2O = ADP-D-ribose + nicotinamide + H(+)</text>
        <dbReference type="Rhea" id="RHEA:16301"/>
        <dbReference type="ChEBI" id="CHEBI:15377"/>
        <dbReference type="ChEBI" id="CHEBI:15378"/>
        <dbReference type="ChEBI" id="CHEBI:17154"/>
        <dbReference type="ChEBI" id="CHEBI:57540"/>
        <dbReference type="ChEBI" id="CHEBI:57967"/>
        <dbReference type="EC" id="3.2.2.6"/>
    </reaction>
    <physiologicalReaction direction="left-to-right" evidence="7">
        <dbReference type="Rhea" id="RHEA:16302"/>
    </physiologicalReaction>
</comment>
<dbReference type="InterPro" id="IPR027417">
    <property type="entry name" value="P-loop_NTPase"/>
</dbReference>
<dbReference type="Pfam" id="PF20160">
    <property type="entry name" value="C-JID"/>
    <property type="match status" value="1"/>
</dbReference>
<evidence type="ECO:0000256" key="2">
    <source>
        <dbReference type="ARBA" id="ARBA00022614"/>
    </source>
</evidence>
<dbReference type="InterPro" id="IPR001611">
    <property type="entry name" value="Leu-rich_rpt"/>
</dbReference>
<dbReference type="PANTHER" id="PTHR11017">
    <property type="entry name" value="LEUCINE-RICH REPEAT-CONTAINING PROTEIN"/>
    <property type="match status" value="1"/>
</dbReference>
<dbReference type="GO" id="GO:0007165">
    <property type="term" value="P:signal transduction"/>
    <property type="evidence" value="ECO:0007669"/>
    <property type="project" value="InterPro"/>
</dbReference>